<proteinExistence type="predicted"/>
<reference evidence="2" key="1">
    <citation type="submission" date="2015-10" db="EMBL/GenBank/DDBJ databases">
        <authorList>
            <person name="Gilbert D.G."/>
        </authorList>
    </citation>
    <scope>NUCLEOTIDE SEQUENCE</scope>
    <source>
        <strain evidence="2">Phyl III-seqv23</strain>
    </source>
</reference>
<sequence>MRKTISNIHHAALIMLAQLLVAPTAQADDSRAADRRGDVTVVTLFSEYRSAAGTLHPDDTAVRPPIQIVDGGVKSAGPSCWYLTDSGQIVPEGGDCYVLRSAAPSEKPPVR</sequence>
<dbReference type="EMBL" id="LN899821">
    <property type="protein sequence ID" value="CUV17032.1"/>
    <property type="molecule type" value="Genomic_DNA"/>
</dbReference>
<accession>A0A0S4U455</accession>
<feature type="chain" id="PRO_5006628361" evidence="1">
    <location>
        <begin position="28"/>
        <end position="111"/>
    </location>
</feature>
<protein>
    <submittedName>
        <fullName evidence="2">Uncharacterized protein</fullName>
    </submittedName>
</protein>
<evidence type="ECO:0000313" key="2">
    <source>
        <dbReference type="EMBL" id="CUV17032.1"/>
    </source>
</evidence>
<name>A0A0S4U455_RALSL</name>
<evidence type="ECO:0000256" key="1">
    <source>
        <dbReference type="SAM" id="SignalP"/>
    </source>
</evidence>
<keyword evidence="1" id="KW-0732">Signal</keyword>
<feature type="signal peptide" evidence="1">
    <location>
        <begin position="1"/>
        <end position="27"/>
    </location>
</feature>
<organism evidence="2">
    <name type="scientific">Ralstonia solanacearum</name>
    <name type="common">Pseudomonas solanacearum</name>
    <dbReference type="NCBI Taxonomy" id="305"/>
    <lineage>
        <taxon>Bacteria</taxon>
        <taxon>Pseudomonadati</taxon>
        <taxon>Pseudomonadota</taxon>
        <taxon>Betaproteobacteria</taxon>
        <taxon>Burkholderiales</taxon>
        <taxon>Burkholderiaceae</taxon>
        <taxon>Ralstonia</taxon>
        <taxon>Ralstonia solanacearum species complex</taxon>
    </lineage>
</organism>
<gene>
    <name evidence="2" type="ORF">PSS4_v1_210073</name>
</gene>
<dbReference type="AlphaFoldDB" id="A0A0S4U455"/>